<comment type="caution">
    <text evidence="1">The sequence shown here is derived from an EMBL/GenBank/DDBJ whole genome shotgun (WGS) entry which is preliminary data.</text>
</comment>
<dbReference type="PIRSF" id="PIRSF028451">
    <property type="entry name" value="UCP028451"/>
    <property type="match status" value="1"/>
</dbReference>
<evidence type="ECO:0000313" key="1">
    <source>
        <dbReference type="EMBL" id="GAA4482097.1"/>
    </source>
</evidence>
<protein>
    <submittedName>
        <fullName evidence="1">DUF2461 domain-containing protein</fullName>
    </submittedName>
</protein>
<organism evidence="1 2">
    <name type="scientific">Microbacterium panaciterrae</name>
    <dbReference type="NCBI Taxonomy" id="985759"/>
    <lineage>
        <taxon>Bacteria</taxon>
        <taxon>Bacillati</taxon>
        <taxon>Actinomycetota</taxon>
        <taxon>Actinomycetes</taxon>
        <taxon>Micrococcales</taxon>
        <taxon>Microbacteriaceae</taxon>
        <taxon>Microbacterium</taxon>
    </lineage>
</organism>
<dbReference type="InterPro" id="IPR015996">
    <property type="entry name" value="UCP028451"/>
</dbReference>
<sequence length="216" mass="23810">MSASFHGWSPAAVEFYRGLEADNSKGYWTAHHDTYDAEVLAPMQSLLAELADEFGEGRVFRPQRDIRFSVDKSPYKTATGALLGRGYVEFSARGIGVGAGLHMMAPDQLARMRTAVADDASGPRLENIIGALADAGIDVVARERVATTPRGYAKDHPRIELLRNKNLAAWKQWPATEPWLHTADAKAHVVDVLRAAGPLVDWLDQHVGPTELERRR</sequence>
<accession>A0ABP8P7M3</accession>
<evidence type="ECO:0000313" key="2">
    <source>
        <dbReference type="Proteomes" id="UP001500731"/>
    </source>
</evidence>
<dbReference type="RefSeq" id="WP_345185243.1">
    <property type="nucleotide sequence ID" value="NZ_BAABGP010000008.1"/>
</dbReference>
<dbReference type="InterPro" id="IPR012808">
    <property type="entry name" value="CHP02453"/>
</dbReference>
<gene>
    <name evidence="1" type="ORF">GCM10023171_11550</name>
</gene>
<reference evidence="2" key="1">
    <citation type="journal article" date="2019" name="Int. J. Syst. Evol. Microbiol.">
        <title>The Global Catalogue of Microorganisms (GCM) 10K type strain sequencing project: providing services to taxonomists for standard genome sequencing and annotation.</title>
        <authorList>
            <consortium name="The Broad Institute Genomics Platform"/>
            <consortium name="The Broad Institute Genome Sequencing Center for Infectious Disease"/>
            <person name="Wu L."/>
            <person name="Ma J."/>
        </authorList>
    </citation>
    <scope>NUCLEOTIDE SEQUENCE [LARGE SCALE GENOMIC DNA]</scope>
    <source>
        <strain evidence="2">JCM 17839</strain>
    </source>
</reference>
<dbReference type="PANTHER" id="PTHR36452">
    <property type="entry name" value="CHROMOSOME 12, WHOLE GENOME SHOTGUN SEQUENCE"/>
    <property type="match status" value="1"/>
</dbReference>
<dbReference type="EMBL" id="BAABGP010000008">
    <property type="protein sequence ID" value="GAA4482097.1"/>
    <property type="molecule type" value="Genomic_DNA"/>
</dbReference>
<proteinExistence type="predicted"/>
<dbReference type="Pfam" id="PF09365">
    <property type="entry name" value="DUF2461"/>
    <property type="match status" value="1"/>
</dbReference>
<name>A0ABP8P7M3_9MICO</name>
<dbReference type="Proteomes" id="UP001500731">
    <property type="component" value="Unassembled WGS sequence"/>
</dbReference>
<dbReference type="PANTHER" id="PTHR36452:SF1">
    <property type="entry name" value="DUF2461 DOMAIN-CONTAINING PROTEIN"/>
    <property type="match status" value="1"/>
</dbReference>
<keyword evidence="2" id="KW-1185">Reference proteome</keyword>